<dbReference type="InterPro" id="IPR000847">
    <property type="entry name" value="LysR_HTH_N"/>
</dbReference>
<evidence type="ECO:0000256" key="2">
    <source>
        <dbReference type="ARBA" id="ARBA00023015"/>
    </source>
</evidence>
<dbReference type="Pfam" id="PF03466">
    <property type="entry name" value="LysR_substrate"/>
    <property type="match status" value="1"/>
</dbReference>
<keyword evidence="7" id="KW-1185">Reference proteome</keyword>
<dbReference type="InterPro" id="IPR036390">
    <property type="entry name" value="WH_DNA-bd_sf"/>
</dbReference>
<proteinExistence type="inferred from homology"/>
<reference evidence="6 7" key="1">
    <citation type="submission" date="2018-07" db="EMBL/GenBank/DDBJ databases">
        <title>Genomic Encyclopedia of Type Strains, Phase III (KMG-III): the genomes of soil and plant-associated and newly described type strains.</title>
        <authorList>
            <person name="Whitman W."/>
        </authorList>
    </citation>
    <scope>NUCLEOTIDE SEQUENCE [LARGE SCALE GENOMIC DNA]</scope>
    <source>
        <strain evidence="6 7">CECT 8488</strain>
    </source>
</reference>
<comment type="similarity">
    <text evidence="1">Belongs to the LysR transcriptional regulatory family.</text>
</comment>
<dbReference type="OrthoDB" id="9794694at2"/>
<dbReference type="InterPro" id="IPR036388">
    <property type="entry name" value="WH-like_DNA-bd_sf"/>
</dbReference>
<dbReference type="RefSeq" id="WP_115936960.1">
    <property type="nucleotide sequence ID" value="NZ_QRDW01000005.1"/>
</dbReference>
<evidence type="ECO:0000256" key="4">
    <source>
        <dbReference type="ARBA" id="ARBA00023163"/>
    </source>
</evidence>
<dbReference type="Proteomes" id="UP000256845">
    <property type="component" value="Unassembled WGS sequence"/>
</dbReference>
<keyword evidence="4" id="KW-0804">Transcription</keyword>
<dbReference type="SUPFAM" id="SSF46785">
    <property type="entry name" value="Winged helix' DNA-binding domain"/>
    <property type="match status" value="1"/>
</dbReference>
<dbReference type="GO" id="GO:0006351">
    <property type="term" value="P:DNA-templated transcription"/>
    <property type="evidence" value="ECO:0007669"/>
    <property type="project" value="TreeGrafter"/>
</dbReference>
<dbReference type="EMBL" id="QRDW01000005">
    <property type="protein sequence ID" value="RED49703.1"/>
    <property type="molecule type" value="Genomic_DNA"/>
</dbReference>
<dbReference type="InterPro" id="IPR005119">
    <property type="entry name" value="LysR_subst-bd"/>
</dbReference>
<keyword evidence="2" id="KW-0805">Transcription regulation</keyword>
<evidence type="ECO:0000259" key="5">
    <source>
        <dbReference type="PROSITE" id="PS50931"/>
    </source>
</evidence>
<dbReference type="PROSITE" id="PS50931">
    <property type="entry name" value="HTH_LYSR"/>
    <property type="match status" value="1"/>
</dbReference>
<dbReference type="SUPFAM" id="SSF53850">
    <property type="entry name" value="Periplasmic binding protein-like II"/>
    <property type="match status" value="1"/>
</dbReference>
<gene>
    <name evidence="6" type="ORF">DFP90_10574</name>
</gene>
<evidence type="ECO:0000313" key="6">
    <source>
        <dbReference type="EMBL" id="RED49703.1"/>
    </source>
</evidence>
<dbReference type="Gene3D" id="1.10.10.10">
    <property type="entry name" value="Winged helix-like DNA-binding domain superfamily/Winged helix DNA-binding domain"/>
    <property type="match status" value="1"/>
</dbReference>
<dbReference type="Pfam" id="PF00126">
    <property type="entry name" value="HTH_1"/>
    <property type="match status" value="1"/>
</dbReference>
<protein>
    <submittedName>
        <fullName evidence="6">LysR family glycine cleavage system transcriptional activator</fullName>
    </submittedName>
</protein>
<name>A0A3D9HJR5_9PROT</name>
<dbReference type="PRINTS" id="PR00039">
    <property type="entry name" value="HTHLYSR"/>
</dbReference>
<dbReference type="FunFam" id="1.10.10.10:FF:000038">
    <property type="entry name" value="Glycine cleavage system transcriptional activator"/>
    <property type="match status" value="1"/>
</dbReference>
<dbReference type="GO" id="GO:0043565">
    <property type="term" value="F:sequence-specific DNA binding"/>
    <property type="evidence" value="ECO:0007669"/>
    <property type="project" value="TreeGrafter"/>
</dbReference>
<dbReference type="NCBIfam" id="NF008352">
    <property type="entry name" value="PRK11139.1"/>
    <property type="match status" value="1"/>
</dbReference>
<evidence type="ECO:0000256" key="1">
    <source>
        <dbReference type="ARBA" id="ARBA00009437"/>
    </source>
</evidence>
<dbReference type="Gene3D" id="3.40.190.10">
    <property type="entry name" value="Periplasmic binding protein-like II"/>
    <property type="match status" value="2"/>
</dbReference>
<feature type="domain" description="HTH lysR-type" evidence="5">
    <location>
        <begin position="8"/>
        <end position="65"/>
    </location>
</feature>
<dbReference type="GO" id="GO:0003700">
    <property type="term" value="F:DNA-binding transcription factor activity"/>
    <property type="evidence" value="ECO:0007669"/>
    <property type="project" value="InterPro"/>
</dbReference>
<dbReference type="PANTHER" id="PTHR30537">
    <property type="entry name" value="HTH-TYPE TRANSCRIPTIONAL REGULATOR"/>
    <property type="match status" value="1"/>
</dbReference>
<evidence type="ECO:0000313" key="7">
    <source>
        <dbReference type="Proteomes" id="UP000256845"/>
    </source>
</evidence>
<sequence>MSKARKLPPLNALRAFEAAARHSSFMAAAEELHVTASAISQQVKQLEEWLGLALFQRLPRGLALSDEGRRYLPGLTDALDAIAEETRRVQDRGDDFNLTVTVMPSMAALWLVPRLHRFTDSHPEITVRVVSSTELVDLNREDVDVAIRFGLGNYPGLFVEKLMDEEIYPVCSPILLEKGPPIETLEDLKNHLLLQDSGSVFPYTKLCWPEWFAHFGIDEVDLSHSPIFNDTHLTTMAAVSGRGIMLGRSVLTADALESGALIKPLDVDLPADVAYYFVCRKDRQELPKIRAFRDWLHLETTRPTSN</sequence>
<keyword evidence="3" id="KW-0238">DNA-binding</keyword>
<accession>A0A3D9HJR5</accession>
<evidence type="ECO:0000256" key="3">
    <source>
        <dbReference type="ARBA" id="ARBA00023125"/>
    </source>
</evidence>
<organism evidence="6 7">
    <name type="scientific">Aestuariispira insulae</name>
    <dbReference type="NCBI Taxonomy" id="1461337"/>
    <lineage>
        <taxon>Bacteria</taxon>
        <taxon>Pseudomonadati</taxon>
        <taxon>Pseudomonadota</taxon>
        <taxon>Alphaproteobacteria</taxon>
        <taxon>Rhodospirillales</taxon>
        <taxon>Kiloniellaceae</taxon>
        <taxon>Aestuariispira</taxon>
    </lineage>
</organism>
<dbReference type="InterPro" id="IPR058163">
    <property type="entry name" value="LysR-type_TF_proteobact-type"/>
</dbReference>
<comment type="caution">
    <text evidence="6">The sequence shown here is derived from an EMBL/GenBank/DDBJ whole genome shotgun (WGS) entry which is preliminary data.</text>
</comment>
<dbReference type="PANTHER" id="PTHR30537:SF26">
    <property type="entry name" value="GLYCINE CLEAVAGE SYSTEM TRANSCRIPTIONAL ACTIVATOR"/>
    <property type="match status" value="1"/>
</dbReference>
<dbReference type="CDD" id="cd08432">
    <property type="entry name" value="PBP2_GcdR_TrpI_HvrB_AmpR_like"/>
    <property type="match status" value="1"/>
</dbReference>
<dbReference type="AlphaFoldDB" id="A0A3D9HJR5"/>